<dbReference type="SUPFAM" id="SSF52047">
    <property type="entry name" value="RNI-like"/>
    <property type="match status" value="1"/>
</dbReference>
<dbReference type="AlphaFoldDB" id="A0AAD7JAA1"/>
<sequence length="309" mass="34381">MPRTALPRELCDLVIDYLHAERATLCSCALVCRAWIPASRFHLFAHISLTEHEGHVAARLNELLASPHATFASAVRSLDFYNALSPVQIRHARTGRIQVKTLVEIVPRIAQLHHIHTLTLSDLPLGILPAFSKVKTLSLVGITAGPVLLQLAMHLPKLTRLTLKRVHAIPYRASSPACGPEVRSLQRLTIRGSSLAFLGWLAVLAPRTSTLDLGDFCPSEVAYLAEYLRKLVRPLAQLHLGLSQGADVHEFAWEELVRVLGVGTRLIVCMVQREGESGVEGDEQDDEDVSILRFQFRELEKRGMLDVRR</sequence>
<accession>A0AAD7JAA1</accession>
<proteinExistence type="predicted"/>
<dbReference type="InterPro" id="IPR032675">
    <property type="entry name" value="LRR_dom_sf"/>
</dbReference>
<evidence type="ECO:0000313" key="1">
    <source>
        <dbReference type="EMBL" id="KAJ7757996.1"/>
    </source>
</evidence>
<gene>
    <name evidence="1" type="ORF">B0H16DRAFT_1536427</name>
</gene>
<organism evidence="1 2">
    <name type="scientific">Mycena metata</name>
    <dbReference type="NCBI Taxonomy" id="1033252"/>
    <lineage>
        <taxon>Eukaryota</taxon>
        <taxon>Fungi</taxon>
        <taxon>Dikarya</taxon>
        <taxon>Basidiomycota</taxon>
        <taxon>Agaricomycotina</taxon>
        <taxon>Agaricomycetes</taxon>
        <taxon>Agaricomycetidae</taxon>
        <taxon>Agaricales</taxon>
        <taxon>Marasmiineae</taxon>
        <taxon>Mycenaceae</taxon>
        <taxon>Mycena</taxon>
    </lineage>
</organism>
<reference evidence="1" key="1">
    <citation type="submission" date="2023-03" db="EMBL/GenBank/DDBJ databases">
        <title>Massive genome expansion in bonnet fungi (Mycena s.s.) driven by repeated elements and novel gene families across ecological guilds.</title>
        <authorList>
            <consortium name="Lawrence Berkeley National Laboratory"/>
            <person name="Harder C.B."/>
            <person name="Miyauchi S."/>
            <person name="Viragh M."/>
            <person name="Kuo A."/>
            <person name="Thoen E."/>
            <person name="Andreopoulos B."/>
            <person name="Lu D."/>
            <person name="Skrede I."/>
            <person name="Drula E."/>
            <person name="Henrissat B."/>
            <person name="Morin E."/>
            <person name="Kohler A."/>
            <person name="Barry K."/>
            <person name="LaButti K."/>
            <person name="Morin E."/>
            <person name="Salamov A."/>
            <person name="Lipzen A."/>
            <person name="Mereny Z."/>
            <person name="Hegedus B."/>
            <person name="Baldrian P."/>
            <person name="Stursova M."/>
            <person name="Weitz H."/>
            <person name="Taylor A."/>
            <person name="Grigoriev I.V."/>
            <person name="Nagy L.G."/>
            <person name="Martin F."/>
            <person name="Kauserud H."/>
        </authorList>
    </citation>
    <scope>NUCLEOTIDE SEQUENCE</scope>
    <source>
        <strain evidence="1">CBHHK182m</strain>
    </source>
</reference>
<dbReference type="EMBL" id="JARKIB010000043">
    <property type="protein sequence ID" value="KAJ7757996.1"/>
    <property type="molecule type" value="Genomic_DNA"/>
</dbReference>
<dbReference type="Gene3D" id="3.80.10.10">
    <property type="entry name" value="Ribonuclease Inhibitor"/>
    <property type="match status" value="1"/>
</dbReference>
<dbReference type="SUPFAM" id="SSF81383">
    <property type="entry name" value="F-box domain"/>
    <property type="match status" value="1"/>
</dbReference>
<protein>
    <recommendedName>
        <fullName evidence="3">F-box domain-containing protein</fullName>
    </recommendedName>
</protein>
<evidence type="ECO:0008006" key="3">
    <source>
        <dbReference type="Google" id="ProtNLM"/>
    </source>
</evidence>
<dbReference type="InterPro" id="IPR036047">
    <property type="entry name" value="F-box-like_dom_sf"/>
</dbReference>
<keyword evidence="2" id="KW-1185">Reference proteome</keyword>
<dbReference type="Proteomes" id="UP001215598">
    <property type="component" value="Unassembled WGS sequence"/>
</dbReference>
<evidence type="ECO:0000313" key="2">
    <source>
        <dbReference type="Proteomes" id="UP001215598"/>
    </source>
</evidence>
<name>A0AAD7JAA1_9AGAR</name>
<comment type="caution">
    <text evidence="1">The sequence shown here is derived from an EMBL/GenBank/DDBJ whole genome shotgun (WGS) entry which is preliminary data.</text>
</comment>